<dbReference type="AlphaFoldDB" id="A0A9W5WV27"/>
<gene>
    <name evidence="4" type="ORF">BaOVIS_019120</name>
</gene>
<dbReference type="PROSITE" id="PS50102">
    <property type="entry name" value="RRM"/>
    <property type="match status" value="1"/>
</dbReference>
<dbReference type="Gene3D" id="3.30.70.330">
    <property type="match status" value="1"/>
</dbReference>
<reference evidence="4" key="1">
    <citation type="submission" date="2019-12" db="EMBL/GenBank/DDBJ databases">
        <title>Genome sequence of Babesia ovis.</title>
        <authorList>
            <person name="Yamagishi J."/>
            <person name="Sevinc F."/>
            <person name="Xuan X."/>
        </authorList>
    </citation>
    <scope>NUCLEOTIDE SEQUENCE</scope>
    <source>
        <strain evidence="4">Selcuk</strain>
    </source>
</reference>
<evidence type="ECO:0000259" key="3">
    <source>
        <dbReference type="PROSITE" id="PS50102"/>
    </source>
</evidence>
<dbReference type="InterPro" id="IPR000504">
    <property type="entry name" value="RRM_dom"/>
</dbReference>
<evidence type="ECO:0000256" key="2">
    <source>
        <dbReference type="SAM" id="MobiDB-lite"/>
    </source>
</evidence>
<evidence type="ECO:0000313" key="5">
    <source>
        <dbReference type="Proteomes" id="UP001057455"/>
    </source>
</evidence>
<evidence type="ECO:0000256" key="1">
    <source>
        <dbReference type="PROSITE-ProRule" id="PRU00176"/>
    </source>
</evidence>
<dbReference type="EMBL" id="BLIY01000016">
    <property type="protein sequence ID" value="GFE54508.1"/>
    <property type="molecule type" value="Genomic_DNA"/>
</dbReference>
<feature type="compositionally biased region" description="Basic and acidic residues" evidence="2">
    <location>
        <begin position="244"/>
        <end position="268"/>
    </location>
</feature>
<dbReference type="InterPro" id="IPR012677">
    <property type="entry name" value="Nucleotide-bd_a/b_plait_sf"/>
</dbReference>
<dbReference type="OrthoDB" id="439808at2759"/>
<accession>A0A9W5WV27</accession>
<feature type="compositionally biased region" description="Basic and acidic residues" evidence="2">
    <location>
        <begin position="158"/>
        <end position="170"/>
    </location>
</feature>
<sequence>MEKSSGYSVLLRNLRFTTTEDHVRDAFERFGKIRDVYIPLDYNTGKPRGFGFVEFLQEDDALDAIKAMDNATLDGNVITCCVAQDRRKSPNSMRKVYNSMTKHRGCGYQSYETRDPQRAGYYNRGRSRSRSPGARYARRSPSYERRYLPPRDGNAFYHRRENEQSPERFQRPYPNYPREPGSYRDYRDHTRPREYRDDIDHREYRDMRNHGPRDVGREGKGFPERSHHPPYPGRPYQRRVSPPRRHEPPHPKDAAIDPHDMRPRRPVH</sequence>
<dbReference type="PANTHER" id="PTHR48034">
    <property type="entry name" value="TRANSFORMER-2 SEX-DETERMINING PROTEIN-RELATED"/>
    <property type="match status" value="1"/>
</dbReference>
<feature type="compositionally biased region" description="Low complexity" evidence="2">
    <location>
        <begin position="118"/>
        <end position="135"/>
    </location>
</feature>
<name>A0A9W5WV27_BABOV</name>
<evidence type="ECO:0000313" key="4">
    <source>
        <dbReference type="EMBL" id="GFE54508.1"/>
    </source>
</evidence>
<dbReference type="GO" id="GO:0003723">
    <property type="term" value="F:RNA binding"/>
    <property type="evidence" value="ECO:0007669"/>
    <property type="project" value="UniProtKB-UniRule"/>
</dbReference>
<comment type="caution">
    <text evidence="4">The sequence shown here is derived from an EMBL/GenBank/DDBJ whole genome shotgun (WGS) entry which is preliminary data.</text>
</comment>
<feature type="domain" description="RRM" evidence="3">
    <location>
        <begin position="7"/>
        <end position="85"/>
    </location>
</feature>
<organism evidence="4 5">
    <name type="scientific">Babesia ovis</name>
    <dbReference type="NCBI Taxonomy" id="5869"/>
    <lineage>
        <taxon>Eukaryota</taxon>
        <taxon>Sar</taxon>
        <taxon>Alveolata</taxon>
        <taxon>Apicomplexa</taxon>
        <taxon>Aconoidasida</taxon>
        <taxon>Piroplasmida</taxon>
        <taxon>Babesiidae</taxon>
        <taxon>Babesia</taxon>
    </lineage>
</organism>
<dbReference type="InterPro" id="IPR035979">
    <property type="entry name" value="RBD_domain_sf"/>
</dbReference>
<dbReference type="SUPFAM" id="SSF54928">
    <property type="entry name" value="RNA-binding domain, RBD"/>
    <property type="match status" value="1"/>
</dbReference>
<proteinExistence type="predicted"/>
<keyword evidence="5" id="KW-1185">Reference proteome</keyword>
<dbReference type="Proteomes" id="UP001057455">
    <property type="component" value="Unassembled WGS sequence"/>
</dbReference>
<feature type="compositionally biased region" description="Basic and acidic residues" evidence="2">
    <location>
        <begin position="181"/>
        <end position="227"/>
    </location>
</feature>
<protein>
    <submittedName>
        <fullName evidence="4">RNA recognition motif domain containing protein</fullName>
    </submittedName>
</protein>
<feature type="region of interest" description="Disordered" evidence="2">
    <location>
        <begin position="106"/>
        <end position="268"/>
    </location>
</feature>
<dbReference type="InterPro" id="IPR050441">
    <property type="entry name" value="RBM"/>
</dbReference>
<dbReference type="Pfam" id="PF00076">
    <property type="entry name" value="RRM_1"/>
    <property type="match status" value="1"/>
</dbReference>
<dbReference type="SMART" id="SM00360">
    <property type="entry name" value="RRM"/>
    <property type="match status" value="1"/>
</dbReference>
<keyword evidence="1" id="KW-0694">RNA-binding</keyword>